<dbReference type="EMBL" id="RQXT01000073">
    <property type="protein sequence ID" value="RRH90059.1"/>
    <property type="molecule type" value="Genomic_DNA"/>
</dbReference>
<reference evidence="1 2" key="1">
    <citation type="submission" date="2018-11" db="EMBL/GenBank/DDBJ databases">
        <title>the genome of Mesorhizobium tamadayense DSM 28320.</title>
        <authorList>
            <person name="Gao J."/>
        </authorList>
    </citation>
    <scope>NUCLEOTIDE SEQUENCE [LARGE SCALE GENOMIC DNA]</scope>
    <source>
        <strain evidence="1 2">DSM 28320</strain>
    </source>
</reference>
<dbReference type="Proteomes" id="UP000273786">
    <property type="component" value="Unassembled WGS sequence"/>
</dbReference>
<dbReference type="AlphaFoldDB" id="A0A3P3EUJ6"/>
<evidence type="ECO:0000313" key="2">
    <source>
        <dbReference type="Proteomes" id="UP000273786"/>
    </source>
</evidence>
<proteinExistence type="predicted"/>
<name>A0A3P3EUJ6_9HYPH</name>
<dbReference type="OrthoDB" id="9798763at2"/>
<keyword evidence="2" id="KW-1185">Reference proteome</keyword>
<evidence type="ECO:0008006" key="3">
    <source>
        <dbReference type="Google" id="ProtNLM"/>
    </source>
</evidence>
<dbReference type="RefSeq" id="WP_125006593.1">
    <property type="nucleotide sequence ID" value="NZ_RQXT01000073.1"/>
</dbReference>
<protein>
    <recommendedName>
        <fullName evidence="3">Oxidoreductase molybdopterin-binding domain-containing protein</fullName>
    </recommendedName>
</protein>
<evidence type="ECO:0000313" key="1">
    <source>
        <dbReference type="EMBL" id="RRH90059.1"/>
    </source>
</evidence>
<gene>
    <name evidence="1" type="ORF">EH240_33565</name>
</gene>
<accession>A0A3P3EUJ6</accession>
<organism evidence="1 2">
    <name type="scientific">Mesorhizobium tamadayense</name>
    <dbReference type="NCBI Taxonomy" id="425306"/>
    <lineage>
        <taxon>Bacteria</taxon>
        <taxon>Pseudomonadati</taxon>
        <taxon>Pseudomonadota</taxon>
        <taxon>Alphaproteobacteria</taxon>
        <taxon>Hyphomicrobiales</taxon>
        <taxon>Phyllobacteriaceae</taxon>
        <taxon>Mesorhizobium</taxon>
    </lineage>
</organism>
<sequence>MNGYADSIGGPATVGTGHEDGKDCVVSLFIRELFALRRSLVLLIVSAIGVLPAFALEQVKYPEPPDTLAFKVEKNGESVPVTLRQLEKLGLYSVTTPSPFEKGQLTFQGVLFRDVLKLIGLEGEGSVTLPAQDDYVQIIPKEDWRRALFSLPLARTENC</sequence>
<comment type="caution">
    <text evidence="1">The sequence shown here is derived from an EMBL/GenBank/DDBJ whole genome shotgun (WGS) entry which is preliminary data.</text>
</comment>